<evidence type="ECO:0000256" key="5">
    <source>
        <dbReference type="ARBA" id="ARBA00022989"/>
    </source>
</evidence>
<dbReference type="GO" id="GO:0042158">
    <property type="term" value="P:lipoprotein biosynthetic process"/>
    <property type="evidence" value="ECO:0007669"/>
    <property type="project" value="InterPro"/>
</dbReference>
<dbReference type="GO" id="GO:0008961">
    <property type="term" value="F:phosphatidylglycerol-prolipoprotein diacylglyceryl transferase activity"/>
    <property type="evidence" value="ECO:0007669"/>
    <property type="project" value="InterPro"/>
</dbReference>
<feature type="transmembrane region" description="Helical" evidence="7">
    <location>
        <begin position="45"/>
        <end position="67"/>
    </location>
</feature>
<dbReference type="EMBL" id="MFZP01000068">
    <property type="protein sequence ID" value="OGK25369.1"/>
    <property type="molecule type" value="Genomic_DNA"/>
</dbReference>
<proteinExistence type="inferred from homology"/>
<evidence type="ECO:0000256" key="4">
    <source>
        <dbReference type="ARBA" id="ARBA00022692"/>
    </source>
</evidence>
<evidence type="ECO:0000256" key="7">
    <source>
        <dbReference type="SAM" id="Phobius"/>
    </source>
</evidence>
<sequence>MLPVLLDLKFVKIYTFGVFLVLAFFWGAFFLWRNIRLTSFKEEEIFDGLFLTLFGSLFFSRLVYVFLNIQKFGFNILKFLLINGYPGLSLYGALIGGGVTLYLYCRLKHIDFKEVVDYFVLPVFIALTFGKLGAFFAGSDIGTKTTFPLAVKYVGYDGFRHITPIYEALFFFIGSILSYKLLFAVRKEVLRRGFVLYFFCWYFALIYFVFDKIKENRLYLLGQSLNVSISGLVLVIMTLYFIYYFRNSVLAYVKTHSKKITQGISGKIARRRGESEKTDRGA</sequence>
<organism evidence="8 9">
    <name type="scientific">Candidatus Roizmanbacteria bacterium RIFCSPHIGHO2_02_FULL_39_9</name>
    <dbReference type="NCBI Taxonomy" id="1802040"/>
    <lineage>
        <taxon>Bacteria</taxon>
        <taxon>Candidatus Roizmaniibacteriota</taxon>
    </lineage>
</organism>
<keyword evidence="4 7" id="KW-0812">Transmembrane</keyword>
<reference evidence="8 9" key="1">
    <citation type="journal article" date="2016" name="Nat. Commun.">
        <title>Thousands of microbial genomes shed light on interconnected biogeochemical processes in an aquifer system.</title>
        <authorList>
            <person name="Anantharaman K."/>
            <person name="Brown C.T."/>
            <person name="Hug L.A."/>
            <person name="Sharon I."/>
            <person name="Castelle C.J."/>
            <person name="Probst A.J."/>
            <person name="Thomas B.C."/>
            <person name="Singh A."/>
            <person name="Wilkins M.J."/>
            <person name="Karaoz U."/>
            <person name="Brodie E.L."/>
            <person name="Williams K.H."/>
            <person name="Hubbard S.S."/>
            <person name="Banfield J.F."/>
        </authorList>
    </citation>
    <scope>NUCLEOTIDE SEQUENCE [LARGE SCALE GENOMIC DNA]</scope>
</reference>
<evidence type="ECO:0000313" key="8">
    <source>
        <dbReference type="EMBL" id="OGK25369.1"/>
    </source>
</evidence>
<dbReference type="AlphaFoldDB" id="A0A1F7H265"/>
<name>A0A1F7H265_9BACT</name>
<feature type="transmembrane region" description="Helical" evidence="7">
    <location>
        <begin position="225"/>
        <end position="245"/>
    </location>
</feature>
<feature type="transmembrane region" description="Helical" evidence="7">
    <location>
        <begin position="194"/>
        <end position="210"/>
    </location>
</feature>
<dbReference type="PANTHER" id="PTHR30589">
    <property type="entry name" value="PROLIPOPROTEIN DIACYLGLYCERYL TRANSFERASE"/>
    <property type="match status" value="1"/>
</dbReference>
<evidence type="ECO:0000256" key="6">
    <source>
        <dbReference type="ARBA" id="ARBA00023136"/>
    </source>
</evidence>
<comment type="caution">
    <text evidence="8">The sequence shown here is derived from an EMBL/GenBank/DDBJ whole genome shotgun (WGS) entry which is preliminary data.</text>
</comment>
<feature type="transmembrane region" description="Helical" evidence="7">
    <location>
        <begin position="87"/>
        <end position="104"/>
    </location>
</feature>
<evidence type="ECO:0000256" key="3">
    <source>
        <dbReference type="ARBA" id="ARBA00022679"/>
    </source>
</evidence>
<dbReference type="GO" id="GO:0005886">
    <property type="term" value="C:plasma membrane"/>
    <property type="evidence" value="ECO:0007669"/>
    <property type="project" value="InterPro"/>
</dbReference>
<dbReference type="Proteomes" id="UP000178597">
    <property type="component" value="Unassembled WGS sequence"/>
</dbReference>
<feature type="transmembrane region" description="Helical" evidence="7">
    <location>
        <begin position="13"/>
        <end position="33"/>
    </location>
</feature>
<dbReference type="STRING" id="1802040.A3C28_01290"/>
<keyword evidence="2" id="KW-1003">Cell membrane</keyword>
<feature type="transmembrane region" description="Helical" evidence="7">
    <location>
        <begin position="116"/>
        <end position="138"/>
    </location>
</feature>
<evidence type="ECO:0000313" key="9">
    <source>
        <dbReference type="Proteomes" id="UP000178597"/>
    </source>
</evidence>
<accession>A0A1F7H265</accession>
<keyword evidence="5 7" id="KW-1133">Transmembrane helix</keyword>
<keyword evidence="3" id="KW-0808">Transferase</keyword>
<keyword evidence="6 7" id="KW-0472">Membrane</keyword>
<evidence type="ECO:0000256" key="2">
    <source>
        <dbReference type="ARBA" id="ARBA00022475"/>
    </source>
</evidence>
<comment type="similarity">
    <text evidence="1">Belongs to the Lgt family.</text>
</comment>
<protein>
    <recommendedName>
        <fullName evidence="10">Phosphatidylglycerol--prolipoprotein diacylglyceryl transferase</fullName>
    </recommendedName>
</protein>
<feature type="transmembrane region" description="Helical" evidence="7">
    <location>
        <begin position="158"/>
        <end position="182"/>
    </location>
</feature>
<gene>
    <name evidence="8" type="ORF">A3C28_01290</name>
</gene>
<dbReference type="Pfam" id="PF01790">
    <property type="entry name" value="LGT"/>
    <property type="match status" value="1"/>
</dbReference>
<dbReference type="PANTHER" id="PTHR30589:SF0">
    <property type="entry name" value="PHOSPHATIDYLGLYCEROL--PROLIPOPROTEIN DIACYLGLYCERYL TRANSFERASE"/>
    <property type="match status" value="1"/>
</dbReference>
<dbReference type="InterPro" id="IPR001640">
    <property type="entry name" value="Lgt"/>
</dbReference>
<evidence type="ECO:0000256" key="1">
    <source>
        <dbReference type="ARBA" id="ARBA00007150"/>
    </source>
</evidence>
<evidence type="ECO:0008006" key="10">
    <source>
        <dbReference type="Google" id="ProtNLM"/>
    </source>
</evidence>